<dbReference type="PANTHER" id="PTHR30576:SF10">
    <property type="entry name" value="SLL5057 PROTEIN"/>
    <property type="match status" value="1"/>
</dbReference>
<dbReference type="Proteomes" id="UP000501830">
    <property type="component" value="Chromosome"/>
</dbReference>
<accession>A0A6G7WG99</accession>
<proteinExistence type="inferred from homology"/>
<evidence type="ECO:0000259" key="3">
    <source>
        <dbReference type="Pfam" id="PF02397"/>
    </source>
</evidence>
<keyword evidence="5" id="KW-1185">Reference proteome</keyword>
<dbReference type="AlphaFoldDB" id="A0A6G7WG99"/>
<dbReference type="InterPro" id="IPR003362">
    <property type="entry name" value="Bact_transf"/>
</dbReference>
<name>A0A6G7WG99_9LACT</name>
<feature type="domain" description="Bacterial sugar transferase" evidence="3">
    <location>
        <begin position="6"/>
        <end position="184"/>
    </location>
</feature>
<dbReference type="GO" id="GO:0016780">
    <property type="term" value="F:phosphotransferase activity, for other substituted phosphate groups"/>
    <property type="evidence" value="ECO:0007669"/>
    <property type="project" value="TreeGrafter"/>
</dbReference>
<dbReference type="PANTHER" id="PTHR30576">
    <property type="entry name" value="COLANIC BIOSYNTHESIS UDP-GLUCOSE LIPID CARRIER TRANSFERASE"/>
    <property type="match status" value="1"/>
</dbReference>
<keyword evidence="4" id="KW-0808">Transferase</keyword>
<dbReference type="GeneID" id="94552369"/>
<evidence type="ECO:0000256" key="2">
    <source>
        <dbReference type="SAM" id="Phobius"/>
    </source>
</evidence>
<reference evidence="4 5" key="1">
    <citation type="journal article" date="2017" name="Int. J. Syst. Evol. Microbiol.">
        <title>Jeotgalibaca porci sp. nov. and Jeotgalibaca arthritidis sp. nov., isolated from pigs, and emended description of the genus Jeotgalibaca.</title>
        <authorList>
            <person name="Zamora L."/>
            <person name="Perez-Sancho M."/>
            <person name="Dominguez L."/>
            <person name="Fernandez-Garayzabal J.F."/>
            <person name="Vela A.I."/>
        </authorList>
    </citation>
    <scope>NUCLEOTIDE SEQUENCE [LARGE SCALE GENOMIC DNA]</scope>
    <source>
        <strain evidence="4 5">CCUG 69148</strain>
    </source>
</reference>
<dbReference type="EMBL" id="CP049889">
    <property type="protein sequence ID" value="QIK51237.1"/>
    <property type="molecule type" value="Genomic_DNA"/>
</dbReference>
<protein>
    <submittedName>
        <fullName evidence="4">Sugar transferase</fullName>
    </submittedName>
</protein>
<dbReference type="Pfam" id="PF02397">
    <property type="entry name" value="Bac_transf"/>
    <property type="match status" value="1"/>
</dbReference>
<comment type="similarity">
    <text evidence="1">Belongs to the bacterial sugar transferase family.</text>
</comment>
<dbReference type="RefSeq" id="WP_166062289.1">
    <property type="nucleotide sequence ID" value="NZ_CP049889.1"/>
</dbReference>
<evidence type="ECO:0000313" key="4">
    <source>
        <dbReference type="EMBL" id="QIK51237.1"/>
    </source>
</evidence>
<sequence>MYLVIKRIIDFILSLLGLIILSPIFLVLFLAIKLDTPGPIFFKQKRVGINKSHFYILKFRTMRIDTPKDTPTHLLSNPDHFITKVGKFLRKTSLDELPQIINILKGEMSIIGPRPALWNQYDLIEERDKYGANDVMPGLTGWAQINGRDELPITVKAVLDGEYVDKISLAFDVRCFVGTFLSVLQSDGVVEGGTGVIEKRLSETIAEKTETKETLLK</sequence>
<keyword evidence="2" id="KW-1133">Transmembrane helix</keyword>
<feature type="transmembrane region" description="Helical" evidence="2">
    <location>
        <begin position="12"/>
        <end position="32"/>
    </location>
</feature>
<gene>
    <name evidence="4" type="ORF">G7058_03695</name>
</gene>
<evidence type="ECO:0000256" key="1">
    <source>
        <dbReference type="ARBA" id="ARBA00006464"/>
    </source>
</evidence>
<evidence type="ECO:0000313" key="5">
    <source>
        <dbReference type="Proteomes" id="UP000501830"/>
    </source>
</evidence>
<keyword evidence="2" id="KW-0812">Transmembrane</keyword>
<organism evidence="4 5">
    <name type="scientific">Jeotgalibaca porci</name>
    <dbReference type="NCBI Taxonomy" id="1868793"/>
    <lineage>
        <taxon>Bacteria</taxon>
        <taxon>Bacillati</taxon>
        <taxon>Bacillota</taxon>
        <taxon>Bacilli</taxon>
        <taxon>Lactobacillales</taxon>
        <taxon>Carnobacteriaceae</taxon>
        <taxon>Jeotgalibaca</taxon>
    </lineage>
</organism>
<dbReference type="KEGG" id="jpo:G7058_03695"/>
<keyword evidence="2" id="KW-0472">Membrane</keyword>